<dbReference type="Gene3D" id="1.10.357.10">
    <property type="entry name" value="Tetracycline Repressor, domain 2"/>
    <property type="match status" value="1"/>
</dbReference>
<dbReference type="GeneID" id="67184046"/>
<dbReference type="EMBL" id="CP002209">
    <property type="protein sequence ID" value="ADN76934.1"/>
    <property type="molecule type" value="Genomic_DNA"/>
</dbReference>
<dbReference type="HOGENOM" id="CLU_1388411_0_0_6"/>
<evidence type="ECO:0000259" key="3">
    <source>
        <dbReference type="PROSITE" id="PS50977"/>
    </source>
</evidence>
<dbReference type="Proteomes" id="UP000006683">
    <property type="component" value="Chromosome"/>
</dbReference>
<dbReference type="InterPro" id="IPR009057">
    <property type="entry name" value="Homeodomain-like_sf"/>
</dbReference>
<feature type="DNA-binding region" description="H-T-H motif" evidence="2">
    <location>
        <begin position="24"/>
        <end position="43"/>
    </location>
</feature>
<dbReference type="eggNOG" id="COG1309">
    <property type="taxonomic scope" value="Bacteria"/>
</dbReference>
<reference evidence="4 5" key="1">
    <citation type="journal article" date="2010" name="Stand. Genomic Sci.">
        <title>Complete genome sequence of Ferrimonas balearica type strain (PAT).</title>
        <authorList>
            <person name="Nolan M."/>
            <person name="Sikorski J."/>
            <person name="Davenport K."/>
            <person name="Lucas S."/>
            <person name="Glavina Del Rio T."/>
            <person name="Tice H."/>
            <person name="Cheng J."/>
            <person name="Goodwin L."/>
            <person name="Pitluck S."/>
            <person name="Liolios K."/>
            <person name="Ivanova N."/>
            <person name="Mavromatis K."/>
            <person name="Ovchinnikova G."/>
            <person name="Pati A."/>
            <person name="Chen A."/>
            <person name="Palaniappan K."/>
            <person name="Land M."/>
            <person name="Hauser L."/>
            <person name="Chang Y."/>
            <person name="Jeffries C."/>
            <person name="Tapia R."/>
            <person name="Brettin T."/>
            <person name="Detter J."/>
            <person name="Han C."/>
            <person name="Yasawong M."/>
            <person name="Rohde M."/>
            <person name="Tindall B."/>
            <person name="Goker M."/>
            <person name="Woyke T."/>
            <person name="Bristow J."/>
            <person name="Eisen J."/>
            <person name="Markowitz V."/>
            <person name="Hugenholtz P."/>
            <person name="Kyrpides N."/>
            <person name="Klenk H."/>
            <person name="Lapidus A."/>
        </authorList>
    </citation>
    <scope>NUCLEOTIDE SEQUENCE [LARGE SCALE GENOMIC DNA]</scope>
    <source>
        <strain evidence="5">DSM 9799 / CCM 4581 / KCTC 23876 / PAT</strain>
    </source>
</reference>
<evidence type="ECO:0000313" key="4">
    <source>
        <dbReference type="EMBL" id="ADN76934.1"/>
    </source>
</evidence>
<evidence type="ECO:0000256" key="2">
    <source>
        <dbReference type="PROSITE-ProRule" id="PRU00335"/>
    </source>
</evidence>
<dbReference type="Pfam" id="PF00440">
    <property type="entry name" value="TetR_N"/>
    <property type="match status" value="1"/>
</dbReference>
<sequence length="186" mass="21113">MNSQTRILRAFTQLLRDREYRQITIADLIDTAQVSRSTFYRHFSAKLGILTFLHQRRFATLLCELNSPEDWQRPEPPASLVAMFARFEGQRAMHRSFSDTLGADGEPALKQIEQALIRHLSERLELAFPGQVWAVPPRAIALSLAGLYQTHLSHWRQGQACGSAEAMAALVHRHSRALVWDALQPA</sequence>
<dbReference type="OrthoDB" id="9798857at2"/>
<dbReference type="SUPFAM" id="SSF46689">
    <property type="entry name" value="Homeodomain-like"/>
    <property type="match status" value="1"/>
</dbReference>
<dbReference type="STRING" id="550540.Fbal_2732"/>
<feature type="domain" description="HTH tetR-type" evidence="3">
    <location>
        <begin position="1"/>
        <end position="61"/>
    </location>
</feature>
<organism evidence="4 5">
    <name type="scientific">Ferrimonas balearica (strain DSM 9799 / CCM 4581 / KCTC 23876 / PAT)</name>
    <dbReference type="NCBI Taxonomy" id="550540"/>
    <lineage>
        <taxon>Bacteria</taxon>
        <taxon>Pseudomonadati</taxon>
        <taxon>Pseudomonadota</taxon>
        <taxon>Gammaproteobacteria</taxon>
        <taxon>Alteromonadales</taxon>
        <taxon>Ferrimonadaceae</taxon>
        <taxon>Ferrimonas</taxon>
    </lineage>
</organism>
<dbReference type="GO" id="GO:0003677">
    <property type="term" value="F:DNA binding"/>
    <property type="evidence" value="ECO:0007669"/>
    <property type="project" value="UniProtKB-UniRule"/>
</dbReference>
<protein>
    <submittedName>
        <fullName evidence="4">Transcriptional regulator, TetR family</fullName>
    </submittedName>
</protein>
<name>E1SRL3_FERBD</name>
<evidence type="ECO:0000256" key="1">
    <source>
        <dbReference type="ARBA" id="ARBA00023125"/>
    </source>
</evidence>
<gene>
    <name evidence="4" type="ordered locus">Fbal_2732</name>
</gene>
<dbReference type="AlphaFoldDB" id="E1SRL3"/>
<keyword evidence="5" id="KW-1185">Reference proteome</keyword>
<keyword evidence="1 2" id="KW-0238">DNA-binding</keyword>
<dbReference type="InterPro" id="IPR001647">
    <property type="entry name" value="HTH_TetR"/>
</dbReference>
<dbReference type="PROSITE" id="PS50977">
    <property type="entry name" value="HTH_TETR_2"/>
    <property type="match status" value="1"/>
</dbReference>
<proteinExistence type="predicted"/>
<evidence type="ECO:0000313" key="5">
    <source>
        <dbReference type="Proteomes" id="UP000006683"/>
    </source>
</evidence>
<accession>E1SRL3</accession>
<dbReference type="RefSeq" id="WP_013346240.1">
    <property type="nucleotide sequence ID" value="NC_014541.1"/>
</dbReference>
<dbReference type="KEGG" id="fbl:Fbal_2732"/>